<evidence type="ECO:0000259" key="1">
    <source>
        <dbReference type="PROSITE" id="PS50126"/>
    </source>
</evidence>
<evidence type="ECO:0000313" key="2">
    <source>
        <dbReference type="EMBL" id="MFC6314328.1"/>
    </source>
</evidence>
<dbReference type="Pfam" id="PF12836">
    <property type="entry name" value="HHH_3"/>
    <property type="match status" value="1"/>
</dbReference>
<feature type="domain" description="S1 motif" evidence="1">
    <location>
        <begin position="652"/>
        <end position="721"/>
    </location>
</feature>
<proteinExistence type="predicted"/>
<reference evidence="3" key="1">
    <citation type="journal article" date="2019" name="Int. J. Syst. Evol. Microbiol.">
        <title>The Global Catalogue of Microorganisms (GCM) 10K type strain sequencing project: providing services to taxonomists for standard genome sequencing and annotation.</title>
        <authorList>
            <consortium name="The Broad Institute Genomics Platform"/>
            <consortium name="The Broad Institute Genome Sequencing Center for Infectious Disease"/>
            <person name="Wu L."/>
            <person name="Ma J."/>
        </authorList>
    </citation>
    <scope>NUCLEOTIDE SEQUENCE [LARGE SCALE GENOMIC DNA]</scope>
    <source>
        <strain evidence="3">CCM 8897</strain>
    </source>
</reference>
<dbReference type="InterPro" id="IPR010994">
    <property type="entry name" value="RuvA_2-like"/>
</dbReference>
<dbReference type="Gene3D" id="1.10.10.650">
    <property type="entry name" value="RuvA domain 2-like"/>
    <property type="match status" value="1"/>
</dbReference>
<name>A0ABW1UKZ6_9LACO</name>
<dbReference type="InterPro" id="IPR006641">
    <property type="entry name" value="YqgF/RNaseH-like_dom"/>
</dbReference>
<dbReference type="Pfam" id="PF00575">
    <property type="entry name" value="S1"/>
    <property type="match status" value="1"/>
</dbReference>
<dbReference type="SUPFAM" id="SSF47781">
    <property type="entry name" value="RuvA domain 2-like"/>
    <property type="match status" value="2"/>
</dbReference>
<dbReference type="SUPFAM" id="SSF50249">
    <property type="entry name" value="Nucleic acid-binding proteins"/>
    <property type="match status" value="1"/>
</dbReference>
<dbReference type="Pfam" id="PF22706">
    <property type="entry name" value="Tex_central_region"/>
    <property type="match status" value="1"/>
</dbReference>
<organism evidence="2 3">
    <name type="scientific">Lapidilactobacillus achengensis</name>
    <dbReference type="NCBI Taxonomy" id="2486000"/>
    <lineage>
        <taxon>Bacteria</taxon>
        <taxon>Bacillati</taxon>
        <taxon>Bacillota</taxon>
        <taxon>Bacilli</taxon>
        <taxon>Lactobacillales</taxon>
        <taxon>Lactobacillaceae</taxon>
        <taxon>Lapidilactobacillus</taxon>
    </lineage>
</organism>
<dbReference type="InterPro" id="IPR044146">
    <property type="entry name" value="S1_Tex"/>
</dbReference>
<dbReference type="InterPro" id="IPR032639">
    <property type="entry name" value="Tex_YqgF"/>
</dbReference>
<dbReference type="Gene3D" id="1.10.150.310">
    <property type="entry name" value="Tex RuvX-like domain-like"/>
    <property type="match status" value="1"/>
</dbReference>
<dbReference type="PROSITE" id="PS50126">
    <property type="entry name" value="S1"/>
    <property type="match status" value="1"/>
</dbReference>
<evidence type="ECO:0000313" key="3">
    <source>
        <dbReference type="Proteomes" id="UP001596310"/>
    </source>
</evidence>
<dbReference type="InterPro" id="IPR023319">
    <property type="entry name" value="Tex-like_HTH_dom_sf"/>
</dbReference>
<dbReference type="InterPro" id="IPR041692">
    <property type="entry name" value="HHH_9"/>
</dbReference>
<dbReference type="SMART" id="SM00732">
    <property type="entry name" value="YqgFc"/>
    <property type="match status" value="1"/>
</dbReference>
<protein>
    <submittedName>
        <fullName evidence="2">Tex family protein</fullName>
    </submittedName>
</protein>
<dbReference type="InterPro" id="IPR023323">
    <property type="entry name" value="Tex-like_dom_sf"/>
</dbReference>
<comment type="caution">
    <text evidence="2">The sequence shown here is derived from an EMBL/GenBank/DDBJ whole genome shotgun (WGS) entry which is preliminary data.</text>
</comment>
<dbReference type="InterPro" id="IPR018974">
    <property type="entry name" value="Tex-like_N"/>
</dbReference>
<dbReference type="SMART" id="SM00316">
    <property type="entry name" value="S1"/>
    <property type="match status" value="1"/>
</dbReference>
<dbReference type="InterPro" id="IPR050437">
    <property type="entry name" value="Ribos_protein_bS1-like"/>
</dbReference>
<dbReference type="RefSeq" id="WP_191987491.1">
    <property type="nucleotide sequence ID" value="NZ_JBHSSM010000005.1"/>
</dbReference>
<dbReference type="InterPro" id="IPR003029">
    <property type="entry name" value="S1_domain"/>
</dbReference>
<dbReference type="Gene3D" id="3.30.420.140">
    <property type="entry name" value="YqgF/RNase H-like domain"/>
    <property type="match status" value="1"/>
</dbReference>
<dbReference type="Gene3D" id="1.10.3500.10">
    <property type="entry name" value="Tex N-terminal region-like"/>
    <property type="match status" value="1"/>
</dbReference>
<dbReference type="CDD" id="cd05685">
    <property type="entry name" value="S1_Tex"/>
    <property type="match status" value="1"/>
</dbReference>
<dbReference type="Pfam" id="PF17674">
    <property type="entry name" value="HHH_9"/>
    <property type="match status" value="1"/>
</dbReference>
<gene>
    <name evidence="2" type="ORF">ACFQHW_01920</name>
</gene>
<dbReference type="InterPro" id="IPR012340">
    <property type="entry name" value="NA-bd_OB-fold"/>
</dbReference>
<dbReference type="Pfam" id="PF16921">
    <property type="entry name" value="Tex_YqgF"/>
    <property type="match status" value="1"/>
</dbReference>
<dbReference type="InterPro" id="IPR012337">
    <property type="entry name" value="RNaseH-like_sf"/>
</dbReference>
<dbReference type="PANTHER" id="PTHR10724">
    <property type="entry name" value="30S RIBOSOMAL PROTEIN S1"/>
    <property type="match status" value="1"/>
</dbReference>
<dbReference type="Gene3D" id="2.40.50.140">
    <property type="entry name" value="Nucleic acid-binding proteins"/>
    <property type="match status" value="1"/>
</dbReference>
<accession>A0ABW1UKZ6</accession>
<dbReference type="Proteomes" id="UP001596310">
    <property type="component" value="Unassembled WGS sequence"/>
</dbReference>
<dbReference type="PANTHER" id="PTHR10724:SF10">
    <property type="entry name" value="S1 RNA-BINDING DOMAIN-CONTAINING PROTEIN 1"/>
    <property type="match status" value="1"/>
</dbReference>
<dbReference type="SUPFAM" id="SSF158832">
    <property type="entry name" value="Tex N-terminal region-like"/>
    <property type="match status" value="1"/>
</dbReference>
<dbReference type="EMBL" id="JBHSSM010000005">
    <property type="protein sequence ID" value="MFC6314328.1"/>
    <property type="molecule type" value="Genomic_DNA"/>
</dbReference>
<dbReference type="SUPFAM" id="SSF53098">
    <property type="entry name" value="Ribonuclease H-like"/>
    <property type="match status" value="1"/>
</dbReference>
<dbReference type="InterPro" id="IPR037027">
    <property type="entry name" value="YqgF/RNaseH-like_dom_sf"/>
</dbReference>
<dbReference type="InterPro" id="IPR055179">
    <property type="entry name" value="Tex-like_central_region"/>
</dbReference>
<keyword evidence="3" id="KW-1185">Reference proteome</keyword>
<sequence length="726" mass="80865">MILESRALMQTQAALSYKPAAVATVLTMLNEGNTVPFIARYRKEWTGSLDEVQIREIEATFNRAEALLARKDDVLRVITEQGKLTPALKRALEKADKLQQVEDLYLPFKQKRKSKATVARAQGLVPLAEEIKQQLDLSPEQWQSKALPYCDSQKGLPDVTAVWSGVHEILADELGDLATWRQWARDYTLRHGTLTAEVKDEAADEKGVYRLYYDFTQPLTKLAAHQILAINRAENEGVLRVAINVDSEPILARFSQEADSRRNYFASEQMKDATVGAYRRFIRPAIAREFRTNQKESAGAQAINVFGENLRHLLLQPPLKGKVVLGFDPAYRTGCKLAVVDGTGKFLDKLVIYPHKPASQQQRAAAGPAFLDFLEKYQVTMIAIGNGTASRESEQFVAETIKHSPREIYYVIVNEAGASVYSASDTARAEFPELHVEERSAVSIARRLQDPLAELLKIDPSAVGVGQYQHDVSQKALGERLDTVVEDVVNSVGVNLNTASVDLLRRVSGLSTMLSTYIVAYRNEHGRFTSRAELQKVPRLGPKVYQQAVGFLRIIGGTEPLDNTDIHPESYAVAEQLLARVHLTKADLGSDKMRKATKSLNFLQLSKEYQVGRSTLQDIVKGLITPGRDLRDDVPAPLLRQDVMAIEDLRPGMILQGTIRNVVDFGAFVDIGVKHDGFVHISQLADYFVQNPSSEVAVGDIVKVKILEVDLDRDRISLTMRGLPRD</sequence>
<dbReference type="Pfam" id="PF09371">
    <property type="entry name" value="Tex_N"/>
    <property type="match status" value="1"/>
</dbReference>